<evidence type="ECO:0000313" key="8">
    <source>
        <dbReference type="Proteomes" id="UP000075883"/>
    </source>
</evidence>
<dbReference type="InterPro" id="IPR056799">
    <property type="entry name" value="ALL3/gSG7_salivary-like_helix"/>
</dbReference>
<dbReference type="Pfam" id="PF25001">
    <property type="entry name" value="Aegyptin_C"/>
    <property type="match status" value="1"/>
</dbReference>
<dbReference type="VEuPathDB" id="VectorBase:ACUA005709"/>
<feature type="chain" id="PRO_5012113704" description="Aegyptin/gSG7 salivary protein-like four-helix bundle domain-containing protein" evidence="5">
    <location>
        <begin position="26"/>
        <end position="142"/>
    </location>
</feature>
<feature type="signal peptide" evidence="5">
    <location>
        <begin position="1"/>
        <end position="25"/>
    </location>
</feature>
<evidence type="ECO:0000256" key="1">
    <source>
        <dbReference type="ARBA" id="ARBA00004613"/>
    </source>
</evidence>
<keyword evidence="8" id="KW-1185">Reference proteome</keyword>
<dbReference type="EnsemblMetazoa" id="ACUA005709-RA">
    <property type="protein sequence ID" value="ACUA005709-PA"/>
    <property type="gene ID" value="ACUA005709"/>
</dbReference>
<dbReference type="Proteomes" id="UP000075883">
    <property type="component" value="Unassembled WGS sequence"/>
</dbReference>
<organism evidence="7 8">
    <name type="scientific">Anopheles culicifacies</name>
    <dbReference type="NCBI Taxonomy" id="139723"/>
    <lineage>
        <taxon>Eukaryota</taxon>
        <taxon>Metazoa</taxon>
        <taxon>Ecdysozoa</taxon>
        <taxon>Arthropoda</taxon>
        <taxon>Hexapoda</taxon>
        <taxon>Insecta</taxon>
        <taxon>Pterygota</taxon>
        <taxon>Neoptera</taxon>
        <taxon>Endopterygota</taxon>
        <taxon>Diptera</taxon>
        <taxon>Nematocera</taxon>
        <taxon>Culicoidea</taxon>
        <taxon>Culicidae</taxon>
        <taxon>Anophelinae</taxon>
        <taxon>Anopheles</taxon>
        <taxon>culicifacies species complex</taxon>
    </lineage>
</organism>
<sequence length="142" mass="16291">MQRKLFLALIALGVVCLLQTTPTEAGGQHVQQLMKLFRGMEFDWSKKPFYLHRAKYGVQTQLRNPLCMKAMSFPRTAKLSQECLNQMVTQVKDLEGSFYAGFSYNCHEHDQYSMDCLNAAEPKYLSGLKQLASETEKCLLER</sequence>
<reference evidence="7" key="2">
    <citation type="submission" date="2020-05" db="UniProtKB">
        <authorList>
            <consortium name="EnsemblMetazoa"/>
        </authorList>
    </citation>
    <scope>IDENTIFICATION</scope>
    <source>
        <strain evidence="7">A-37</strain>
    </source>
</reference>
<reference evidence="8" key="1">
    <citation type="submission" date="2013-09" db="EMBL/GenBank/DDBJ databases">
        <title>The Genome Sequence of Anopheles culicifacies species A.</title>
        <authorList>
            <consortium name="The Broad Institute Genomics Platform"/>
            <person name="Neafsey D.E."/>
            <person name="Besansky N."/>
            <person name="Howell P."/>
            <person name="Walton C."/>
            <person name="Young S.K."/>
            <person name="Zeng Q."/>
            <person name="Gargeya S."/>
            <person name="Fitzgerald M."/>
            <person name="Haas B."/>
            <person name="Abouelleil A."/>
            <person name="Allen A.W."/>
            <person name="Alvarado L."/>
            <person name="Arachchi H.M."/>
            <person name="Berlin A.M."/>
            <person name="Chapman S.B."/>
            <person name="Gainer-Dewar J."/>
            <person name="Goldberg J."/>
            <person name="Griggs A."/>
            <person name="Gujja S."/>
            <person name="Hansen M."/>
            <person name="Howarth C."/>
            <person name="Imamovic A."/>
            <person name="Ireland A."/>
            <person name="Larimer J."/>
            <person name="McCowan C."/>
            <person name="Murphy C."/>
            <person name="Pearson M."/>
            <person name="Poon T.W."/>
            <person name="Priest M."/>
            <person name="Roberts A."/>
            <person name="Saif S."/>
            <person name="Shea T."/>
            <person name="Sisk P."/>
            <person name="Sykes S."/>
            <person name="Wortman J."/>
            <person name="Nusbaum C."/>
            <person name="Birren B."/>
        </authorList>
    </citation>
    <scope>NUCLEOTIDE SEQUENCE [LARGE SCALE GENOMIC DNA]</scope>
    <source>
        <strain evidence="8">A-37</strain>
    </source>
</reference>
<evidence type="ECO:0000313" key="7">
    <source>
        <dbReference type="EnsemblMetazoa" id="ACUA005709-PA"/>
    </source>
</evidence>
<comment type="subcellular location">
    <subcellularLocation>
        <location evidence="1">Secreted</location>
    </subcellularLocation>
</comment>
<evidence type="ECO:0000256" key="5">
    <source>
        <dbReference type="SAM" id="SignalP"/>
    </source>
</evidence>
<dbReference type="EMBL" id="AXCM01020794">
    <property type="status" value="NOT_ANNOTATED_CDS"/>
    <property type="molecule type" value="Genomic_DNA"/>
</dbReference>
<keyword evidence="5" id="KW-0732">Signal</keyword>
<keyword evidence="4" id="KW-1015">Disulfide bond</keyword>
<feature type="domain" description="Aegyptin/gSG7 salivary protein-like four-helix bundle" evidence="6">
    <location>
        <begin position="25"/>
        <end position="139"/>
    </location>
</feature>
<keyword evidence="2" id="KW-0964">Secreted</keyword>
<accession>A0A182LZH2</accession>
<name>A0A182LZH2_9DIPT</name>
<proteinExistence type="predicted"/>
<evidence type="ECO:0000256" key="3">
    <source>
        <dbReference type="ARBA" id="ARBA00022656"/>
    </source>
</evidence>
<evidence type="ECO:0000259" key="6">
    <source>
        <dbReference type="Pfam" id="PF25001"/>
    </source>
</evidence>
<keyword evidence="3" id="KW-0800">Toxin</keyword>
<evidence type="ECO:0000256" key="2">
    <source>
        <dbReference type="ARBA" id="ARBA00022525"/>
    </source>
</evidence>
<dbReference type="GO" id="GO:0005576">
    <property type="term" value="C:extracellular region"/>
    <property type="evidence" value="ECO:0007669"/>
    <property type="project" value="UniProtKB-SubCell"/>
</dbReference>
<dbReference type="AlphaFoldDB" id="A0A182LZH2"/>
<protein>
    <recommendedName>
        <fullName evidence="6">Aegyptin/gSG7 salivary protein-like four-helix bundle domain-containing protein</fullName>
    </recommendedName>
</protein>
<evidence type="ECO:0000256" key="4">
    <source>
        <dbReference type="ARBA" id="ARBA00023157"/>
    </source>
</evidence>
<dbReference type="GO" id="GO:0090729">
    <property type="term" value="F:toxin activity"/>
    <property type="evidence" value="ECO:0007669"/>
    <property type="project" value="UniProtKB-KW"/>
</dbReference>